<dbReference type="GO" id="GO:0016740">
    <property type="term" value="F:transferase activity"/>
    <property type="evidence" value="ECO:0007669"/>
    <property type="project" value="UniProtKB-KW"/>
</dbReference>
<organism evidence="4 5">
    <name type="scientific">Pseudomonas saxonica</name>
    <dbReference type="NCBI Taxonomy" id="2600598"/>
    <lineage>
        <taxon>Bacteria</taxon>
        <taxon>Pseudomonadati</taxon>
        <taxon>Pseudomonadota</taxon>
        <taxon>Gammaproteobacteria</taxon>
        <taxon>Pseudomonadales</taxon>
        <taxon>Pseudomonadaceae</taxon>
        <taxon>Pseudomonas</taxon>
    </lineage>
</organism>
<dbReference type="SUPFAM" id="SSF53448">
    <property type="entry name" value="Nucleotide-diphospho-sugar transferases"/>
    <property type="match status" value="1"/>
</dbReference>
<dbReference type="Gene3D" id="3.90.550.10">
    <property type="entry name" value="Spore Coat Polysaccharide Biosynthesis Protein SpsA, Chain A"/>
    <property type="match status" value="1"/>
</dbReference>
<sequence>MCQLHTQKHSKKLVRSGKNMLTVIIPAYNHESYILECLEAVIKINHSELKVIVIDDGSLDRTPQIISDFIGKNSSVCMEYVSKRNSGLVDSLNIGLSKVSAGYLYIVASDDIPCAAGIVECINLLERVPDASFCIGGGVNFFDGDVKEESSIYGSSHAKFFGMKSVDRSIEMFLNYPSPILLQSTIFKVEALKEIGGWDKKLTLDDFPVFIKLLSAYPECNKDFLFRPDINVVKYRQHGLNGHKNMYRHFLMVRESLIALTPSNLKSRALGSAVGFYTLVALKNREIRTAISILFGSGIKVLGLGILKMPVLIFSRAKHYILRESK</sequence>
<accession>A0A5C5PWX8</accession>
<protein>
    <submittedName>
        <fullName evidence="4">Glycosyltransferase family 2 protein</fullName>
    </submittedName>
</protein>
<dbReference type="InterPro" id="IPR029044">
    <property type="entry name" value="Nucleotide-diphossugar_trans"/>
</dbReference>
<dbReference type="InterPro" id="IPR001173">
    <property type="entry name" value="Glyco_trans_2-like"/>
</dbReference>
<keyword evidence="2" id="KW-0472">Membrane</keyword>
<evidence type="ECO:0000313" key="5">
    <source>
        <dbReference type="Proteomes" id="UP000317901"/>
    </source>
</evidence>
<keyword evidence="1" id="KW-1003">Cell membrane</keyword>
<comment type="caution">
    <text evidence="4">The sequence shown here is derived from an EMBL/GenBank/DDBJ whole genome shotgun (WGS) entry which is preliminary data.</text>
</comment>
<dbReference type="PANTHER" id="PTHR43685">
    <property type="entry name" value="GLYCOSYLTRANSFERASE"/>
    <property type="match status" value="1"/>
</dbReference>
<dbReference type="Proteomes" id="UP000317901">
    <property type="component" value="Unassembled WGS sequence"/>
</dbReference>
<dbReference type="AlphaFoldDB" id="A0A5C5PWX8"/>
<gene>
    <name evidence="4" type="ORF">FJD37_12240</name>
</gene>
<evidence type="ECO:0000313" key="4">
    <source>
        <dbReference type="EMBL" id="TWR94136.1"/>
    </source>
</evidence>
<evidence type="ECO:0000256" key="1">
    <source>
        <dbReference type="ARBA" id="ARBA00022519"/>
    </source>
</evidence>
<name>A0A5C5PWX8_9PSED</name>
<keyword evidence="2" id="KW-1133">Transmembrane helix</keyword>
<keyword evidence="1" id="KW-0997">Cell inner membrane</keyword>
<proteinExistence type="predicted"/>
<dbReference type="PANTHER" id="PTHR43685:SF2">
    <property type="entry name" value="GLYCOSYLTRANSFERASE 2-LIKE DOMAIN-CONTAINING PROTEIN"/>
    <property type="match status" value="1"/>
</dbReference>
<feature type="domain" description="Glycosyltransferase 2-like" evidence="3">
    <location>
        <begin position="22"/>
        <end position="150"/>
    </location>
</feature>
<evidence type="ECO:0000256" key="2">
    <source>
        <dbReference type="SAM" id="Phobius"/>
    </source>
</evidence>
<dbReference type="CDD" id="cd00761">
    <property type="entry name" value="Glyco_tranf_GTA_type"/>
    <property type="match status" value="1"/>
</dbReference>
<keyword evidence="4" id="KW-0808">Transferase</keyword>
<reference evidence="4 5" key="1">
    <citation type="submission" date="2019-06" db="EMBL/GenBank/DDBJ databases">
        <title>Pseudomonas bimorpha sp. nov. isolated from bovine raw milk and skim milk concentrate.</title>
        <authorList>
            <person name="Hofmann K."/>
            <person name="Huptas C."/>
            <person name="Doll E."/>
            <person name="Scherer S."/>
            <person name="Wenning M."/>
        </authorList>
    </citation>
    <scope>NUCLEOTIDE SEQUENCE [LARGE SCALE GENOMIC DNA]</scope>
    <source>
        <strain evidence="4 5">DSM 108990</strain>
    </source>
</reference>
<dbReference type="EMBL" id="VFIP01000020">
    <property type="protein sequence ID" value="TWR94136.1"/>
    <property type="molecule type" value="Genomic_DNA"/>
</dbReference>
<feature type="transmembrane region" description="Helical" evidence="2">
    <location>
        <begin position="293"/>
        <end position="314"/>
    </location>
</feature>
<evidence type="ECO:0000259" key="3">
    <source>
        <dbReference type="Pfam" id="PF00535"/>
    </source>
</evidence>
<dbReference type="InterPro" id="IPR050834">
    <property type="entry name" value="Glycosyltransf_2"/>
</dbReference>
<keyword evidence="2" id="KW-0812">Transmembrane</keyword>
<dbReference type="Pfam" id="PF00535">
    <property type="entry name" value="Glycos_transf_2"/>
    <property type="match status" value="1"/>
</dbReference>